<comment type="similarity">
    <text evidence="1">Belongs to the PPR family. P subfamily.</text>
</comment>
<keyword evidence="4" id="KW-1185">Reference proteome</keyword>
<name>A0A9P7GEE7_9AGAR</name>
<evidence type="ECO:0000256" key="2">
    <source>
        <dbReference type="PROSITE-ProRule" id="PRU00708"/>
    </source>
</evidence>
<evidence type="ECO:0000313" key="4">
    <source>
        <dbReference type="Proteomes" id="UP000775547"/>
    </source>
</evidence>
<reference evidence="3" key="1">
    <citation type="submission" date="2020-07" db="EMBL/GenBank/DDBJ databases">
        <authorList>
            <person name="Nieuwenhuis M."/>
            <person name="Van De Peppel L.J.J."/>
        </authorList>
    </citation>
    <scope>NUCLEOTIDE SEQUENCE</scope>
    <source>
        <strain evidence="3">AP01</strain>
        <tissue evidence="3">Mycelium</tissue>
    </source>
</reference>
<dbReference type="Gene3D" id="1.25.40.10">
    <property type="entry name" value="Tetratricopeptide repeat domain"/>
    <property type="match status" value="4"/>
</dbReference>
<evidence type="ECO:0000256" key="1">
    <source>
        <dbReference type="ARBA" id="ARBA00007626"/>
    </source>
</evidence>
<dbReference type="Proteomes" id="UP000775547">
    <property type="component" value="Unassembled WGS sequence"/>
</dbReference>
<reference evidence="3" key="2">
    <citation type="submission" date="2021-10" db="EMBL/GenBank/DDBJ databases">
        <title>Phylogenomics reveals ancestral predisposition of the termite-cultivated fungus Termitomyces towards a domesticated lifestyle.</title>
        <authorList>
            <person name="Auxier B."/>
            <person name="Grum-Grzhimaylo A."/>
            <person name="Cardenas M.E."/>
            <person name="Lodge J.D."/>
            <person name="Laessoe T."/>
            <person name="Pedersen O."/>
            <person name="Smith M.E."/>
            <person name="Kuyper T.W."/>
            <person name="Franco-Molano E.A."/>
            <person name="Baroni T.J."/>
            <person name="Aanen D.K."/>
        </authorList>
    </citation>
    <scope>NUCLEOTIDE SEQUENCE</scope>
    <source>
        <strain evidence="3">AP01</strain>
        <tissue evidence="3">Mycelium</tissue>
    </source>
</reference>
<organism evidence="3 4">
    <name type="scientific">Asterophora parasitica</name>
    <dbReference type="NCBI Taxonomy" id="117018"/>
    <lineage>
        <taxon>Eukaryota</taxon>
        <taxon>Fungi</taxon>
        <taxon>Dikarya</taxon>
        <taxon>Basidiomycota</taxon>
        <taxon>Agaricomycotina</taxon>
        <taxon>Agaricomycetes</taxon>
        <taxon>Agaricomycetidae</taxon>
        <taxon>Agaricales</taxon>
        <taxon>Tricholomatineae</taxon>
        <taxon>Lyophyllaceae</taxon>
        <taxon>Asterophora</taxon>
    </lineage>
</organism>
<dbReference type="InterPro" id="IPR002885">
    <property type="entry name" value="PPR_rpt"/>
</dbReference>
<dbReference type="InterPro" id="IPR011990">
    <property type="entry name" value="TPR-like_helical_dom_sf"/>
</dbReference>
<dbReference type="InterPro" id="IPR050872">
    <property type="entry name" value="PPR_P_subfamily"/>
</dbReference>
<gene>
    <name evidence="3" type="ORF">DXG03_008503</name>
</gene>
<dbReference type="PANTHER" id="PTHR46128:SF211">
    <property type="entry name" value="PENTACOTRIPEPTIDE-REPEAT REGION OF PRORP DOMAIN-CONTAINING PROTEIN"/>
    <property type="match status" value="1"/>
</dbReference>
<proteinExistence type="inferred from homology"/>
<evidence type="ECO:0008006" key="5">
    <source>
        <dbReference type="Google" id="ProtNLM"/>
    </source>
</evidence>
<accession>A0A9P7GEE7</accession>
<dbReference type="EMBL" id="JABCKV010000007">
    <property type="protein sequence ID" value="KAG5647780.1"/>
    <property type="molecule type" value="Genomic_DNA"/>
</dbReference>
<evidence type="ECO:0000313" key="3">
    <source>
        <dbReference type="EMBL" id="KAG5647780.1"/>
    </source>
</evidence>
<dbReference type="AlphaFoldDB" id="A0A9P7GEE7"/>
<protein>
    <recommendedName>
        <fullName evidence="5">Pentatricopeptide repeat-containing protein</fullName>
    </recommendedName>
</protein>
<sequence length="762" mass="86016">MSFSRGLIRLTGLRSLPRVAHHAPSRVVIRANSTVVHDVAALSSTLVQRLQSQNAVSAIHTYYPALVAELQKTATTSSSKPPRSLTYNQLVNLLDVLATSGRPADLQRIEEILRHMPSMFGINLTIDIHTVILRGLIKNGNDHTIHCWLLSMPSRPIPFTPTPEQFHMFLDACLQISPFKFVRHVIRTMRQTGCKPTNETFQYLIRSRWDVAAQEDKVPHVRVFTSILDDLRLSNLPYDTSIEELLFKNYAERGYEKYAEEIRAQYRTRFIDEQALHKQQEMSWNDQLSQEAQSYGVKAAIDLFSGRLASEGCTASPEVMRAILRHSKSLKDLRAVEKGLEHPLTVSHWSRVLTNNVRAGNLAEALALYEESKEAGVVPDAALVHPLLKTLCQWTTTGAPSEESLDSALAIYRDLADIAEPSATSTPKETYDDHSPGPDAGIYHTLLRGLASSPNLEKYFPIAKELLDDMETYNISTSDSLTASSIIVLFMRRASTVSDALDVYYGLRSSLDEKGYAVVLNAFCRLNFGDELYVPSLSSYFEIVKDMRRAGLEITIEVYTILLKQLAIIATKSRNSSAQTPPGLHDQLISTTRRAHDFLTLDAAVSPDEQVWNQLMDTYQRLGCFGDAYRVWDTMYLSGRFNHVSVSIILDACGYAGAWQVAKKICTQLFRDRFSFNLHNWNTWVECLCRLGRLNDALKIVCTEMGKNQNTVAPDVETARILIKFARRDGQEEDVLERLEKYLPELWVRLPEDLRNGEVLVE</sequence>
<feature type="repeat" description="PPR" evidence="2">
    <location>
        <begin position="345"/>
        <end position="379"/>
    </location>
</feature>
<dbReference type="Pfam" id="PF01535">
    <property type="entry name" value="PPR"/>
    <property type="match status" value="1"/>
</dbReference>
<dbReference type="PROSITE" id="PS51375">
    <property type="entry name" value="PPR"/>
    <property type="match status" value="1"/>
</dbReference>
<dbReference type="PANTHER" id="PTHR46128">
    <property type="entry name" value="MITOCHONDRIAL GROUP I INTRON SPLICING FACTOR CCM1"/>
    <property type="match status" value="1"/>
</dbReference>
<comment type="caution">
    <text evidence="3">The sequence shown here is derived from an EMBL/GenBank/DDBJ whole genome shotgun (WGS) entry which is preliminary data.</text>
</comment>
<dbReference type="OrthoDB" id="185373at2759"/>